<evidence type="ECO:0000313" key="2">
    <source>
        <dbReference type="Proteomes" id="UP001362999"/>
    </source>
</evidence>
<dbReference type="AlphaFoldDB" id="A0AAW0A196"/>
<reference evidence="1 2" key="1">
    <citation type="journal article" date="2024" name="J Genomics">
        <title>Draft genome sequencing and assembly of Favolaschia claudopus CIRM-BRFM 2984 isolated from oak limbs.</title>
        <authorList>
            <person name="Navarro D."/>
            <person name="Drula E."/>
            <person name="Chaduli D."/>
            <person name="Cazenave R."/>
            <person name="Ahrendt S."/>
            <person name="Wang J."/>
            <person name="Lipzen A."/>
            <person name="Daum C."/>
            <person name="Barry K."/>
            <person name="Grigoriev I.V."/>
            <person name="Favel A."/>
            <person name="Rosso M.N."/>
            <person name="Martin F."/>
        </authorList>
    </citation>
    <scope>NUCLEOTIDE SEQUENCE [LARGE SCALE GENOMIC DNA]</scope>
    <source>
        <strain evidence="1 2">CIRM-BRFM 2984</strain>
    </source>
</reference>
<name>A0AAW0A196_9AGAR</name>
<evidence type="ECO:0000313" key="1">
    <source>
        <dbReference type="EMBL" id="KAK6997082.1"/>
    </source>
</evidence>
<comment type="caution">
    <text evidence="1">The sequence shown here is derived from an EMBL/GenBank/DDBJ whole genome shotgun (WGS) entry which is preliminary data.</text>
</comment>
<dbReference type="EMBL" id="JAWWNJ010000094">
    <property type="protein sequence ID" value="KAK6997082.1"/>
    <property type="molecule type" value="Genomic_DNA"/>
</dbReference>
<accession>A0AAW0A196</accession>
<protein>
    <submittedName>
        <fullName evidence="1">Uncharacterized protein</fullName>
    </submittedName>
</protein>
<keyword evidence="2" id="KW-1185">Reference proteome</keyword>
<dbReference type="Proteomes" id="UP001362999">
    <property type="component" value="Unassembled WGS sequence"/>
</dbReference>
<gene>
    <name evidence="1" type="ORF">R3P38DRAFT_3370566</name>
</gene>
<proteinExistence type="predicted"/>
<sequence>MTDFALTAKPSLKVIDLSRLSGPTDAHVVVVPLPKNTFGVVFGQRTAGWLQGFNSYVLDSDHLPVDVSALWVAPSSEQSRAMITKMVPEHLAKDPSVLSVGPFMDDRYIAVLATHQKPGDDKLVPSDPKFQYHSFKIGSETKPTMVFTMINAEDGGDSDYHDAVVGVAVVSSLNLNVIAYLPYLAVRPVAFKLSQLEGNRSRGSRSQMIIYVLSKRQTKVDHEWGRRSHEMARSIDKVVQATRVRAERNIERWEKRCKRKFDDH</sequence>
<organism evidence="1 2">
    <name type="scientific">Favolaschia claudopus</name>
    <dbReference type="NCBI Taxonomy" id="2862362"/>
    <lineage>
        <taxon>Eukaryota</taxon>
        <taxon>Fungi</taxon>
        <taxon>Dikarya</taxon>
        <taxon>Basidiomycota</taxon>
        <taxon>Agaricomycotina</taxon>
        <taxon>Agaricomycetes</taxon>
        <taxon>Agaricomycetidae</taxon>
        <taxon>Agaricales</taxon>
        <taxon>Marasmiineae</taxon>
        <taxon>Mycenaceae</taxon>
        <taxon>Favolaschia</taxon>
    </lineage>
</organism>